<dbReference type="InterPro" id="IPR008160">
    <property type="entry name" value="Collagen"/>
</dbReference>
<dbReference type="KEGG" id="rce:RC1_1990"/>
<dbReference type="HOGENOM" id="CLU_1179464_0_0_5"/>
<protein>
    <recommendedName>
        <fullName evidence="2">Bacterial EndoU nuclease domain-containing protein</fullName>
    </recommendedName>
</protein>
<reference evidence="3 4" key="1">
    <citation type="journal article" date="2010" name="BMC Genomics">
        <title>Metabolic flexibility revealed in the genome of the cyst-forming alpha-1 proteobacterium Rhodospirillum centenum.</title>
        <authorList>
            <person name="Lu Y.K."/>
            <person name="Marden J."/>
            <person name="Han M."/>
            <person name="Swingley W.D."/>
            <person name="Mastrian S.D."/>
            <person name="Chowdhury S.R."/>
            <person name="Hao J."/>
            <person name="Helmy T."/>
            <person name="Kim S."/>
            <person name="Kurdoglu A.A."/>
            <person name="Matthies H.J."/>
            <person name="Rollo D."/>
            <person name="Stothard P."/>
            <person name="Blankenship R.E."/>
            <person name="Bauer C.E."/>
            <person name="Touchman J.W."/>
        </authorList>
    </citation>
    <scope>NUCLEOTIDE SEQUENCE [LARGE SCALE GENOMIC DNA]</scope>
    <source>
        <strain evidence="4">ATCC 51521 / SW</strain>
    </source>
</reference>
<sequence>MGPPGPEGPQGPQGLPGPQGIPGPQGPQGPQGIPGPQGPAGPPGPPGPLLTVGAGLNPPPMPGAGVPDSYKAAGADLIVPPAPHSPHHYIQESLVAGEHVPPISKGWLYRGVRAGGHAQGFVARPKGSDPAPAYARLMRITGAPDHTGVYKGTVLYRHGGTTQQGESVFFPDRYDEGHLMCALQSAYGRRHRSHDGQWEATLDDGTVVEFRSGQDGALWPVPVYVPPLSGEASPS</sequence>
<gene>
    <name evidence="3" type="ordered locus">RC1_1990</name>
</gene>
<dbReference type="AlphaFoldDB" id="B6INW4"/>
<dbReference type="Proteomes" id="UP000001591">
    <property type="component" value="Chromosome"/>
</dbReference>
<evidence type="ECO:0000256" key="1">
    <source>
        <dbReference type="SAM" id="MobiDB-lite"/>
    </source>
</evidence>
<dbReference type="Pfam" id="PF01391">
    <property type="entry name" value="Collagen"/>
    <property type="match status" value="1"/>
</dbReference>
<keyword evidence="4" id="KW-1185">Reference proteome</keyword>
<evidence type="ECO:0000313" key="3">
    <source>
        <dbReference type="EMBL" id="ACI99384.1"/>
    </source>
</evidence>
<accession>B6INW4</accession>
<proteinExistence type="predicted"/>
<dbReference type="Pfam" id="PF14436">
    <property type="entry name" value="EndoU_bacteria"/>
    <property type="match status" value="1"/>
</dbReference>
<dbReference type="STRING" id="414684.RC1_1990"/>
<dbReference type="GO" id="GO:0004519">
    <property type="term" value="F:endonuclease activity"/>
    <property type="evidence" value="ECO:0007669"/>
    <property type="project" value="InterPro"/>
</dbReference>
<dbReference type="InterPro" id="IPR029501">
    <property type="entry name" value="EndoU_bac"/>
</dbReference>
<name>B6INW4_RHOCS</name>
<dbReference type="EMBL" id="CP000613">
    <property type="protein sequence ID" value="ACI99384.1"/>
    <property type="molecule type" value="Genomic_DNA"/>
</dbReference>
<feature type="compositionally biased region" description="Pro residues" evidence="1">
    <location>
        <begin position="36"/>
        <end position="48"/>
    </location>
</feature>
<evidence type="ECO:0000313" key="4">
    <source>
        <dbReference type="Proteomes" id="UP000001591"/>
    </source>
</evidence>
<organism evidence="3 4">
    <name type="scientific">Rhodospirillum centenum (strain ATCC 51521 / SW)</name>
    <dbReference type="NCBI Taxonomy" id="414684"/>
    <lineage>
        <taxon>Bacteria</taxon>
        <taxon>Pseudomonadati</taxon>
        <taxon>Pseudomonadota</taxon>
        <taxon>Alphaproteobacteria</taxon>
        <taxon>Rhodospirillales</taxon>
        <taxon>Rhodospirillaceae</taxon>
        <taxon>Rhodospirillum</taxon>
    </lineage>
</organism>
<feature type="region of interest" description="Disordered" evidence="1">
    <location>
        <begin position="1"/>
        <end position="68"/>
    </location>
</feature>
<evidence type="ECO:0000259" key="2">
    <source>
        <dbReference type="Pfam" id="PF14436"/>
    </source>
</evidence>
<feature type="domain" description="Bacterial EndoU nuclease" evidence="2">
    <location>
        <begin position="91"/>
        <end position="196"/>
    </location>
</feature>